<reference evidence="8 9" key="1">
    <citation type="submission" date="2024-02" db="EMBL/GenBank/DDBJ databases">
        <title>A draft genome for the cacao thread blight pathogen Marasmius crinis-equi.</title>
        <authorList>
            <person name="Cohen S.P."/>
            <person name="Baruah I.K."/>
            <person name="Amoako-Attah I."/>
            <person name="Bukari Y."/>
            <person name="Meinhardt L.W."/>
            <person name="Bailey B.A."/>
        </authorList>
    </citation>
    <scope>NUCLEOTIDE SEQUENCE [LARGE SCALE GENOMIC DNA]</scope>
    <source>
        <strain evidence="8 9">GH-76</strain>
    </source>
</reference>
<evidence type="ECO:0000313" key="8">
    <source>
        <dbReference type="EMBL" id="KAL0565173.1"/>
    </source>
</evidence>
<comment type="caution">
    <text evidence="8">The sequence shown here is derived from an EMBL/GenBank/DDBJ whole genome shotgun (WGS) entry which is preliminary data.</text>
</comment>
<accession>A0ABR3EQL3</accession>
<keyword evidence="3" id="KW-1003">Cell membrane</keyword>
<proteinExistence type="predicted"/>
<keyword evidence="9" id="KW-1185">Reference proteome</keyword>
<keyword evidence="6" id="KW-0406">Ion transport</keyword>
<keyword evidence="4" id="KW-0812">Transmembrane</keyword>
<gene>
    <name evidence="8" type="ORF">V5O48_016856</name>
</gene>
<organism evidence="8 9">
    <name type="scientific">Marasmius crinis-equi</name>
    <dbReference type="NCBI Taxonomy" id="585013"/>
    <lineage>
        <taxon>Eukaryota</taxon>
        <taxon>Fungi</taxon>
        <taxon>Dikarya</taxon>
        <taxon>Basidiomycota</taxon>
        <taxon>Agaricomycotina</taxon>
        <taxon>Agaricomycetes</taxon>
        <taxon>Agaricomycetidae</taxon>
        <taxon>Agaricales</taxon>
        <taxon>Marasmiineae</taxon>
        <taxon>Marasmiaceae</taxon>
        <taxon>Marasmius</taxon>
    </lineage>
</organism>
<evidence type="ECO:0000256" key="2">
    <source>
        <dbReference type="ARBA" id="ARBA00022448"/>
    </source>
</evidence>
<dbReference type="Proteomes" id="UP001465976">
    <property type="component" value="Unassembled WGS sequence"/>
</dbReference>
<evidence type="ECO:0000256" key="4">
    <source>
        <dbReference type="ARBA" id="ARBA00022692"/>
    </source>
</evidence>
<dbReference type="Pfam" id="PF25539">
    <property type="entry name" value="Bestrophin_2"/>
    <property type="match status" value="1"/>
</dbReference>
<evidence type="ECO:0000256" key="6">
    <source>
        <dbReference type="ARBA" id="ARBA00023065"/>
    </source>
</evidence>
<dbReference type="PANTHER" id="PTHR33281">
    <property type="entry name" value="UPF0187 PROTEIN YNEE"/>
    <property type="match status" value="1"/>
</dbReference>
<sequence>MDDVLGTVEKILSTPLPFVYSDHIRHTVWLYLFFLPFRLVNDYRFYTIPRLSITAFICLGFLAAGGETEQPFGYDENDLELDMFCRDIIHVDIENLKKSVCLNAPAIGHGHGHGPFV</sequence>
<evidence type="ECO:0000256" key="1">
    <source>
        <dbReference type="ARBA" id="ARBA00004651"/>
    </source>
</evidence>
<keyword evidence="5" id="KW-1133">Transmembrane helix</keyword>
<dbReference type="InterPro" id="IPR044669">
    <property type="entry name" value="YneE/VCCN1/2-like"/>
</dbReference>
<name>A0ABR3EQL3_9AGAR</name>
<keyword evidence="2" id="KW-0813">Transport</keyword>
<dbReference type="EMBL" id="JBAHYK010002385">
    <property type="protein sequence ID" value="KAL0565173.1"/>
    <property type="molecule type" value="Genomic_DNA"/>
</dbReference>
<protein>
    <submittedName>
        <fullName evidence="8">Uncharacterized protein</fullName>
    </submittedName>
</protein>
<dbReference type="PANTHER" id="PTHR33281:SF19">
    <property type="entry name" value="VOLTAGE-DEPENDENT ANION CHANNEL-FORMING PROTEIN YNEE"/>
    <property type="match status" value="1"/>
</dbReference>
<comment type="subcellular location">
    <subcellularLocation>
        <location evidence="1">Cell membrane</location>
        <topology evidence="1">Multi-pass membrane protein</topology>
    </subcellularLocation>
</comment>
<evidence type="ECO:0000256" key="5">
    <source>
        <dbReference type="ARBA" id="ARBA00022989"/>
    </source>
</evidence>
<evidence type="ECO:0000256" key="3">
    <source>
        <dbReference type="ARBA" id="ARBA00022475"/>
    </source>
</evidence>
<keyword evidence="7" id="KW-0472">Membrane</keyword>
<evidence type="ECO:0000313" key="9">
    <source>
        <dbReference type="Proteomes" id="UP001465976"/>
    </source>
</evidence>
<evidence type="ECO:0000256" key="7">
    <source>
        <dbReference type="ARBA" id="ARBA00023136"/>
    </source>
</evidence>